<accession>A0A1H5XFH4</accession>
<dbReference type="AlphaFoldDB" id="A0A1H5XFH4"/>
<dbReference type="OrthoDB" id="8163869at2"/>
<dbReference type="Proteomes" id="UP000236743">
    <property type="component" value="Unassembled WGS sequence"/>
</dbReference>
<evidence type="ECO:0000313" key="1">
    <source>
        <dbReference type="EMBL" id="SEG10180.1"/>
    </source>
</evidence>
<reference evidence="1 2" key="1">
    <citation type="submission" date="2016-10" db="EMBL/GenBank/DDBJ databases">
        <authorList>
            <person name="de Groot N.N."/>
        </authorList>
    </citation>
    <scope>NUCLEOTIDE SEQUENCE [LARGE SCALE GENOMIC DNA]</scope>
    <source>
        <strain evidence="1 2">DSM 26656</strain>
    </source>
</reference>
<proteinExistence type="predicted"/>
<gene>
    <name evidence="1" type="ORF">SAMN04488115_103214</name>
</gene>
<keyword evidence="2" id="KW-1185">Reference proteome</keyword>
<protein>
    <submittedName>
        <fullName evidence="1">Uncharacterized protein</fullName>
    </submittedName>
</protein>
<name>A0A1H5XFH4_9HYPH</name>
<sequence length="86" mass="9690">MTSSLSEASPLSDLQNSWPRELYREHCQDEEGNPYVVIVWQERPGLGITTYTLEDGSPVTYEDGCDFQIVATGKFITRCEDPDAET</sequence>
<evidence type="ECO:0000313" key="2">
    <source>
        <dbReference type="Proteomes" id="UP000236743"/>
    </source>
</evidence>
<dbReference type="RefSeq" id="WP_103872068.1">
    <property type="nucleotide sequence ID" value="NZ_FNUY01000003.1"/>
</dbReference>
<dbReference type="EMBL" id="FNUY01000003">
    <property type="protein sequence ID" value="SEG10180.1"/>
    <property type="molecule type" value="Genomic_DNA"/>
</dbReference>
<organism evidence="1 2">
    <name type="scientific">Bosea lathyri</name>
    <dbReference type="NCBI Taxonomy" id="1036778"/>
    <lineage>
        <taxon>Bacteria</taxon>
        <taxon>Pseudomonadati</taxon>
        <taxon>Pseudomonadota</taxon>
        <taxon>Alphaproteobacteria</taxon>
        <taxon>Hyphomicrobiales</taxon>
        <taxon>Boseaceae</taxon>
        <taxon>Bosea</taxon>
    </lineage>
</organism>